<keyword evidence="3" id="KW-1185">Reference proteome</keyword>
<feature type="compositionally biased region" description="Basic residues" evidence="1">
    <location>
        <begin position="79"/>
        <end position="89"/>
    </location>
</feature>
<reference evidence="2 3" key="1">
    <citation type="submission" date="2018-10" db="EMBL/GenBank/DDBJ databases">
        <authorList>
            <consortium name="Pathogen Informatics"/>
        </authorList>
    </citation>
    <scope>NUCLEOTIDE SEQUENCE [LARGE SCALE GENOMIC DNA]</scope>
</reference>
<reference evidence="4" key="2">
    <citation type="submission" date="2019-11" db="UniProtKB">
        <authorList>
            <consortium name="WormBaseParasite"/>
        </authorList>
    </citation>
    <scope>IDENTIFICATION</scope>
</reference>
<organism evidence="2 3">
    <name type="scientific">Mesocestoides corti</name>
    <name type="common">Flatworm</name>
    <dbReference type="NCBI Taxonomy" id="53468"/>
    <lineage>
        <taxon>Eukaryota</taxon>
        <taxon>Metazoa</taxon>
        <taxon>Spiralia</taxon>
        <taxon>Lophotrochozoa</taxon>
        <taxon>Platyhelminthes</taxon>
        <taxon>Cestoda</taxon>
        <taxon>Eucestoda</taxon>
        <taxon>Cyclophyllidea</taxon>
        <taxon>Mesocestoididae</taxon>
        <taxon>Mesocestoides</taxon>
    </lineage>
</organism>
<name>A0A0R3U2Y4_MESCO</name>
<evidence type="ECO:0000313" key="2">
    <source>
        <dbReference type="EMBL" id="VDD74874.1"/>
    </source>
</evidence>
<evidence type="ECO:0000313" key="3">
    <source>
        <dbReference type="Proteomes" id="UP000267029"/>
    </source>
</evidence>
<protein>
    <submittedName>
        <fullName evidence="4">Secreted protein</fullName>
    </submittedName>
</protein>
<feature type="region of interest" description="Disordered" evidence="1">
    <location>
        <begin position="55"/>
        <end position="89"/>
    </location>
</feature>
<dbReference type="AlphaFoldDB" id="A0A0R3U2Y4"/>
<proteinExistence type="predicted"/>
<dbReference type="Proteomes" id="UP000267029">
    <property type="component" value="Unassembled WGS sequence"/>
</dbReference>
<accession>A0A0R3U2Y4</accession>
<dbReference type="WBParaSite" id="MCU_004506-RA">
    <property type="protein sequence ID" value="MCU_004506-RA"/>
    <property type="gene ID" value="MCU_004506"/>
</dbReference>
<dbReference type="EMBL" id="UXSR01000090">
    <property type="protein sequence ID" value="VDD74874.1"/>
    <property type="molecule type" value="Genomic_DNA"/>
</dbReference>
<sequence>MATRTARSLEFVVSRFAFALPSAFNQLSAPRLSCGTRILSAKRCQRSPSVCLGSLEKGGPLAVRPHTPPTTPQREQTCRRKKPQPQHSG</sequence>
<evidence type="ECO:0000313" key="4">
    <source>
        <dbReference type="WBParaSite" id="MCU_004506-RA"/>
    </source>
</evidence>
<gene>
    <name evidence="2" type="ORF">MCOS_LOCUS877</name>
</gene>
<evidence type="ECO:0000256" key="1">
    <source>
        <dbReference type="SAM" id="MobiDB-lite"/>
    </source>
</evidence>